<keyword evidence="7 11" id="KW-0472">Membrane</keyword>
<proteinExistence type="inferred from homology"/>
<feature type="domain" description="Methyl-accepting transducer" evidence="12">
    <location>
        <begin position="283"/>
        <end position="519"/>
    </location>
</feature>
<dbReference type="PRINTS" id="PR00260">
    <property type="entry name" value="CHEMTRNSDUCR"/>
</dbReference>
<dbReference type="Pfam" id="PF00672">
    <property type="entry name" value="HAMP"/>
    <property type="match status" value="1"/>
</dbReference>
<evidence type="ECO:0000256" key="1">
    <source>
        <dbReference type="ARBA" id="ARBA00004651"/>
    </source>
</evidence>
<dbReference type="SMART" id="SM00283">
    <property type="entry name" value="MA"/>
    <property type="match status" value="1"/>
</dbReference>
<dbReference type="PROSITE" id="PS50111">
    <property type="entry name" value="CHEMOTAXIS_TRANSDUC_2"/>
    <property type="match status" value="1"/>
</dbReference>
<evidence type="ECO:0000256" key="8">
    <source>
        <dbReference type="ARBA" id="ARBA00023224"/>
    </source>
</evidence>
<dbReference type="Pfam" id="PF00015">
    <property type="entry name" value="MCPsignal"/>
    <property type="match status" value="1"/>
</dbReference>
<keyword evidence="2" id="KW-1003">Cell membrane</keyword>
<dbReference type="PROSITE" id="PS50885">
    <property type="entry name" value="HAMP"/>
    <property type="match status" value="1"/>
</dbReference>
<evidence type="ECO:0000313" key="14">
    <source>
        <dbReference type="EMBL" id="ABQ79745.1"/>
    </source>
</evidence>
<dbReference type="GO" id="GO:0005886">
    <property type="term" value="C:plasma membrane"/>
    <property type="evidence" value="ECO:0007669"/>
    <property type="project" value="UniProtKB-SubCell"/>
</dbReference>
<evidence type="ECO:0000256" key="9">
    <source>
        <dbReference type="ARBA" id="ARBA00029447"/>
    </source>
</evidence>
<dbReference type="Gene3D" id="1.10.287.950">
    <property type="entry name" value="Methyl-accepting chemotaxis protein"/>
    <property type="match status" value="1"/>
</dbReference>
<evidence type="ECO:0000256" key="3">
    <source>
        <dbReference type="ARBA" id="ARBA00022481"/>
    </source>
</evidence>
<keyword evidence="3" id="KW-0488">Methylation</keyword>
<evidence type="ECO:0000256" key="4">
    <source>
        <dbReference type="ARBA" id="ARBA00022500"/>
    </source>
</evidence>
<dbReference type="EMBL" id="CP000712">
    <property type="protein sequence ID" value="ABQ79745.1"/>
    <property type="molecule type" value="Genomic_DNA"/>
</dbReference>
<dbReference type="InterPro" id="IPR004090">
    <property type="entry name" value="Chemotax_Me-accpt_rcpt"/>
</dbReference>
<protein>
    <submittedName>
        <fullName evidence="14">Methyl-accepting chemotaxis sensory transducer</fullName>
    </submittedName>
</protein>
<comment type="similarity">
    <text evidence="9">Belongs to the methyl-accepting chemotaxis (MCP) protein family.</text>
</comment>
<dbReference type="HOGENOM" id="CLU_000445_107_27_6"/>
<dbReference type="eggNOG" id="COG0840">
    <property type="taxonomic scope" value="Bacteria"/>
</dbReference>
<feature type="transmembrane region" description="Helical" evidence="11">
    <location>
        <begin position="202"/>
        <end position="224"/>
    </location>
</feature>
<evidence type="ECO:0000256" key="5">
    <source>
        <dbReference type="ARBA" id="ARBA00022692"/>
    </source>
</evidence>
<name>A5W6I5_PSEP1</name>
<dbReference type="SMART" id="SM00304">
    <property type="entry name" value="HAMP"/>
    <property type="match status" value="1"/>
</dbReference>
<dbReference type="CDD" id="cd06225">
    <property type="entry name" value="HAMP"/>
    <property type="match status" value="1"/>
</dbReference>
<dbReference type="InterPro" id="IPR004089">
    <property type="entry name" value="MCPsignal_dom"/>
</dbReference>
<accession>A5W6I5</accession>
<sequence length="555" mass="60288" precursor="true">MGLYSGLSLLPLVPRPSMLRKSLRVQILSLLGGSVLAMLLIALVCFQFLSSSVRGYAELVDGPLRASQLIDEANLQFKIQVQEWKNVLLRGRQPAEMDKYWQQFQAREEQVQQLLGQLIDNSDARLKPPLQQLRDSHRQLGQAYAQGRQAFLAAGGDPVAGDRAVKGVDRAASEQMSELVEQLRADARQRAASINASAERTVWLGLLVMLASAVLVGLLSLWLVNRSLIEPIRQLIEYVAQLSQGCFAARVDSRREDELGRLARAANTLRDFLADTVGRLQDNAQELEGASGQLRSIAGDMARGTHDQFQRTDQVATAMHEMSATAQEVARHAAEAARAADDADHSAQAGERVMQQTIDIIGAVNREIAGTATVIRDLEHDSTRIGKVLEVIRGIAEQTNLLALNAAIEAARAGEAGRGFAVVADEVRSLAQRTAASIAEIHQIIEAVQSGAVEAVKAIESGQQRSQEGAEQVEQAGQMLQRITQAVEAIRDMNRQIATAAEEQTSVAEDISRNLIEITRIATANQEAVQHTEQAGQRLHGLSGQLGEVTSRLTA</sequence>
<feature type="transmembrane region" description="Helical" evidence="11">
    <location>
        <begin position="27"/>
        <end position="49"/>
    </location>
</feature>
<feature type="domain" description="HAMP" evidence="13">
    <location>
        <begin position="226"/>
        <end position="278"/>
    </location>
</feature>
<dbReference type="PANTHER" id="PTHR32089">
    <property type="entry name" value="METHYL-ACCEPTING CHEMOTAXIS PROTEIN MCPB"/>
    <property type="match status" value="1"/>
</dbReference>
<keyword evidence="8 10" id="KW-0807">Transducer</keyword>
<dbReference type="KEGG" id="ppf:Pput_3621"/>
<reference evidence="14" key="1">
    <citation type="submission" date="2007-05" db="EMBL/GenBank/DDBJ databases">
        <title>Complete sequence of Pseudomonas putida F1.</title>
        <authorList>
            <consortium name="US DOE Joint Genome Institute"/>
            <person name="Copeland A."/>
            <person name="Lucas S."/>
            <person name="Lapidus A."/>
            <person name="Barry K."/>
            <person name="Detter J.C."/>
            <person name="Glavina del Rio T."/>
            <person name="Hammon N."/>
            <person name="Israni S."/>
            <person name="Dalin E."/>
            <person name="Tice H."/>
            <person name="Pitluck S."/>
            <person name="Chain P."/>
            <person name="Malfatti S."/>
            <person name="Shin M."/>
            <person name="Vergez L."/>
            <person name="Schmutz J."/>
            <person name="Larimer F."/>
            <person name="Land M."/>
            <person name="Hauser L."/>
            <person name="Kyrpides N."/>
            <person name="Lykidis A."/>
            <person name="Parales R."/>
            <person name="Richardson P."/>
        </authorList>
    </citation>
    <scope>NUCLEOTIDE SEQUENCE [LARGE SCALE GENOMIC DNA]</scope>
    <source>
        <strain evidence="14">F1</strain>
    </source>
</reference>
<dbReference type="CDD" id="cd11386">
    <property type="entry name" value="MCP_signal"/>
    <property type="match status" value="1"/>
</dbReference>
<evidence type="ECO:0000259" key="13">
    <source>
        <dbReference type="PROSITE" id="PS50885"/>
    </source>
</evidence>
<evidence type="ECO:0000256" key="6">
    <source>
        <dbReference type="ARBA" id="ARBA00022989"/>
    </source>
</evidence>
<evidence type="ECO:0000256" key="11">
    <source>
        <dbReference type="SAM" id="Phobius"/>
    </source>
</evidence>
<dbReference type="PANTHER" id="PTHR32089:SF120">
    <property type="entry name" value="METHYL-ACCEPTING CHEMOTAXIS PROTEIN TLPQ"/>
    <property type="match status" value="1"/>
</dbReference>
<dbReference type="GO" id="GO:0004888">
    <property type="term" value="F:transmembrane signaling receptor activity"/>
    <property type="evidence" value="ECO:0007669"/>
    <property type="project" value="InterPro"/>
</dbReference>
<dbReference type="GO" id="GO:0006935">
    <property type="term" value="P:chemotaxis"/>
    <property type="evidence" value="ECO:0007669"/>
    <property type="project" value="UniProtKB-KW"/>
</dbReference>
<dbReference type="FunFam" id="1.10.287.950:FF:000001">
    <property type="entry name" value="Methyl-accepting chemotaxis sensory transducer"/>
    <property type="match status" value="1"/>
</dbReference>
<evidence type="ECO:0000256" key="2">
    <source>
        <dbReference type="ARBA" id="ARBA00022475"/>
    </source>
</evidence>
<gene>
    <name evidence="14" type="ordered locus">Pput_3621</name>
</gene>
<dbReference type="InterPro" id="IPR003660">
    <property type="entry name" value="HAMP_dom"/>
</dbReference>
<comment type="subcellular location">
    <subcellularLocation>
        <location evidence="1">Cell membrane</location>
        <topology evidence="1">Multi-pass membrane protein</topology>
    </subcellularLocation>
</comment>
<evidence type="ECO:0000256" key="7">
    <source>
        <dbReference type="ARBA" id="ARBA00023136"/>
    </source>
</evidence>
<keyword evidence="6 11" id="KW-1133">Transmembrane helix</keyword>
<dbReference type="GO" id="GO:0007165">
    <property type="term" value="P:signal transduction"/>
    <property type="evidence" value="ECO:0007669"/>
    <property type="project" value="UniProtKB-KW"/>
</dbReference>
<dbReference type="AlphaFoldDB" id="A5W6I5"/>
<keyword evidence="5 11" id="KW-0812">Transmembrane</keyword>
<keyword evidence="4" id="KW-0145">Chemotaxis</keyword>
<organism evidence="14">
    <name type="scientific">Pseudomonas putida (strain ATCC 700007 / DSM 6899 / JCM 31910 / BCRC 17059 / LMG 24140 / F1)</name>
    <dbReference type="NCBI Taxonomy" id="351746"/>
    <lineage>
        <taxon>Bacteria</taxon>
        <taxon>Pseudomonadati</taxon>
        <taxon>Pseudomonadota</taxon>
        <taxon>Gammaproteobacteria</taxon>
        <taxon>Pseudomonadales</taxon>
        <taxon>Pseudomonadaceae</taxon>
        <taxon>Pseudomonas</taxon>
    </lineage>
</organism>
<dbReference type="SUPFAM" id="SSF58104">
    <property type="entry name" value="Methyl-accepting chemotaxis protein (MCP) signaling domain"/>
    <property type="match status" value="1"/>
</dbReference>
<evidence type="ECO:0000259" key="12">
    <source>
        <dbReference type="PROSITE" id="PS50111"/>
    </source>
</evidence>
<evidence type="ECO:0000256" key="10">
    <source>
        <dbReference type="PROSITE-ProRule" id="PRU00284"/>
    </source>
</evidence>